<dbReference type="InParanoid" id="B9SX70"/>
<reference evidence="2" key="1">
    <citation type="journal article" date="2010" name="Nat. Biotechnol.">
        <title>Draft genome sequence of the oilseed species Ricinus communis.</title>
        <authorList>
            <person name="Chan A.P."/>
            <person name="Crabtree J."/>
            <person name="Zhao Q."/>
            <person name="Lorenzi H."/>
            <person name="Orvis J."/>
            <person name="Puiu D."/>
            <person name="Melake-Berhan A."/>
            <person name="Jones K.M."/>
            <person name="Redman J."/>
            <person name="Chen G."/>
            <person name="Cahoon E.B."/>
            <person name="Gedil M."/>
            <person name="Stanke M."/>
            <person name="Haas B.J."/>
            <person name="Wortman J.R."/>
            <person name="Fraser-Liggett C.M."/>
            <person name="Ravel J."/>
            <person name="Rabinowicz P.D."/>
        </authorList>
    </citation>
    <scope>NUCLEOTIDE SEQUENCE [LARGE SCALE GENOMIC DNA]</scope>
    <source>
        <strain evidence="2">cv. Hale</strain>
    </source>
</reference>
<dbReference type="EMBL" id="EQ974217">
    <property type="protein sequence ID" value="EEF31819.1"/>
    <property type="molecule type" value="Genomic_DNA"/>
</dbReference>
<organism evidence="1 2">
    <name type="scientific">Ricinus communis</name>
    <name type="common">Castor bean</name>
    <dbReference type="NCBI Taxonomy" id="3988"/>
    <lineage>
        <taxon>Eukaryota</taxon>
        <taxon>Viridiplantae</taxon>
        <taxon>Streptophyta</taxon>
        <taxon>Embryophyta</taxon>
        <taxon>Tracheophyta</taxon>
        <taxon>Spermatophyta</taxon>
        <taxon>Magnoliopsida</taxon>
        <taxon>eudicotyledons</taxon>
        <taxon>Gunneridae</taxon>
        <taxon>Pentapetalae</taxon>
        <taxon>rosids</taxon>
        <taxon>fabids</taxon>
        <taxon>Malpighiales</taxon>
        <taxon>Euphorbiaceae</taxon>
        <taxon>Acalyphoideae</taxon>
        <taxon>Acalypheae</taxon>
        <taxon>Ricinus</taxon>
    </lineage>
</organism>
<dbReference type="Proteomes" id="UP000008311">
    <property type="component" value="Unassembled WGS sequence"/>
</dbReference>
<gene>
    <name evidence="1" type="ORF">RCOM_0548650</name>
</gene>
<name>B9SX70_RICCO</name>
<keyword evidence="2" id="KW-1185">Reference proteome</keyword>
<accession>B9SX70</accession>
<dbReference type="AlphaFoldDB" id="B9SX70"/>
<evidence type="ECO:0000313" key="1">
    <source>
        <dbReference type="EMBL" id="EEF31819.1"/>
    </source>
</evidence>
<proteinExistence type="predicted"/>
<sequence>MAGTVDLEYNTSRNNGCNKKRVELWGTGLQPHYFHQSFQAQYSSFFSGSLFQNSMV</sequence>
<evidence type="ECO:0000313" key="2">
    <source>
        <dbReference type="Proteomes" id="UP000008311"/>
    </source>
</evidence>
<protein>
    <submittedName>
        <fullName evidence="1">Uncharacterized protein</fullName>
    </submittedName>
</protein>